<keyword evidence="4" id="KW-1185">Reference proteome</keyword>
<evidence type="ECO:0000313" key="3">
    <source>
        <dbReference type="EMBL" id="QEG24312.1"/>
    </source>
</evidence>
<dbReference type="InterPro" id="IPR001763">
    <property type="entry name" value="Rhodanese-like_dom"/>
</dbReference>
<name>A0A5B9PI07_9BACT</name>
<organism evidence="3 4">
    <name type="scientific">Mariniblastus fucicola</name>
    <dbReference type="NCBI Taxonomy" id="980251"/>
    <lineage>
        <taxon>Bacteria</taxon>
        <taxon>Pseudomonadati</taxon>
        <taxon>Planctomycetota</taxon>
        <taxon>Planctomycetia</taxon>
        <taxon>Pirellulales</taxon>
        <taxon>Pirellulaceae</taxon>
        <taxon>Mariniblastus</taxon>
    </lineage>
</organism>
<evidence type="ECO:0000259" key="2">
    <source>
        <dbReference type="PROSITE" id="PS50206"/>
    </source>
</evidence>
<dbReference type="PANTHER" id="PTHR43031">
    <property type="entry name" value="FAD-DEPENDENT OXIDOREDUCTASE"/>
    <property type="match status" value="1"/>
</dbReference>
<sequence length="132" mass="14927">MPSERKDQNDESKPSEGEAPESTKLASEISVHDTKKLLESETAMLLVDCREPQEHAIARIAGSVLIPMDELPEQVSRLEPFRSERIIIYCHHGGRSLRVVNWLRNHGFNTAQNMTGGIAYWSQEIDPDVPVY</sequence>
<dbReference type="SMART" id="SM00450">
    <property type="entry name" value="RHOD"/>
    <property type="match status" value="1"/>
</dbReference>
<dbReference type="Gene3D" id="3.40.250.10">
    <property type="entry name" value="Rhodanese-like domain"/>
    <property type="match status" value="1"/>
</dbReference>
<dbReference type="SUPFAM" id="SSF52821">
    <property type="entry name" value="Rhodanese/Cell cycle control phosphatase"/>
    <property type="match status" value="1"/>
</dbReference>
<dbReference type="KEGG" id="mff:MFFC18_42300"/>
<keyword evidence="3" id="KW-0808">Transferase</keyword>
<dbReference type="PROSITE" id="PS50206">
    <property type="entry name" value="RHODANESE_3"/>
    <property type="match status" value="1"/>
</dbReference>
<dbReference type="OrthoDB" id="9800872at2"/>
<dbReference type="AlphaFoldDB" id="A0A5B9PI07"/>
<dbReference type="InterPro" id="IPR036873">
    <property type="entry name" value="Rhodanese-like_dom_sf"/>
</dbReference>
<dbReference type="InterPro" id="IPR050229">
    <property type="entry name" value="GlpE_sulfurtransferase"/>
</dbReference>
<evidence type="ECO:0000313" key="4">
    <source>
        <dbReference type="Proteomes" id="UP000322214"/>
    </source>
</evidence>
<gene>
    <name evidence="3" type="primary">moeZ</name>
    <name evidence="3" type="ORF">MFFC18_42300</name>
</gene>
<dbReference type="GO" id="GO:0016779">
    <property type="term" value="F:nucleotidyltransferase activity"/>
    <property type="evidence" value="ECO:0007669"/>
    <property type="project" value="UniProtKB-KW"/>
</dbReference>
<dbReference type="EMBL" id="CP042912">
    <property type="protein sequence ID" value="QEG24312.1"/>
    <property type="molecule type" value="Genomic_DNA"/>
</dbReference>
<accession>A0A5B9PI07</accession>
<feature type="compositionally biased region" description="Basic and acidic residues" evidence="1">
    <location>
        <begin position="1"/>
        <end position="16"/>
    </location>
</feature>
<dbReference type="Proteomes" id="UP000322214">
    <property type="component" value="Chromosome"/>
</dbReference>
<evidence type="ECO:0000256" key="1">
    <source>
        <dbReference type="SAM" id="MobiDB-lite"/>
    </source>
</evidence>
<protein>
    <submittedName>
        <fullName evidence="3">Putative adenylyltransferase/sulfurtransferase MoeZ</fullName>
    </submittedName>
</protein>
<proteinExistence type="predicted"/>
<dbReference type="Pfam" id="PF00581">
    <property type="entry name" value="Rhodanese"/>
    <property type="match status" value="1"/>
</dbReference>
<keyword evidence="3" id="KW-0548">Nucleotidyltransferase</keyword>
<feature type="region of interest" description="Disordered" evidence="1">
    <location>
        <begin position="1"/>
        <end position="32"/>
    </location>
</feature>
<dbReference type="PANTHER" id="PTHR43031:SF17">
    <property type="entry name" value="SULFURTRANSFERASE YTWF-RELATED"/>
    <property type="match status" value="1"/>
</dbReference>
<reference evidence="3 4" key="1">
    <citation type="submission" date="2019-08" db="EMBL/GenBank/DDBJ databases">
        <title>Deep-cultivation of Planctomycetes and their phenomic and genomic characterization uncovers novel biology.</title>
        <authorList>
            <person name="Wiegand S."/>
            <person name="Jogler M."/>
            <person name="Boedeker C."/>
            <person name="Pinto D."/>
            <person name="Vollmers J."/>
            <person name="Rivas-Marin E."/>
            <person name="Kohn T."/>
            <person name="Peeters S.H."/>
            <person name="Heuer A."/>
            <person name="Rast P."/>
            <person name="Oberbeckmann S."/>
            <person name="Bunk B."/>
            <person name="Jeske O."/>
            <person name="Meyerdierks A."/>
            <person name="Storesund J.E."/>
            <person name="Kallscheuer N."/>
            <person name="Luecker S."/>
            <person name="Lage O.M."/>
            <person name="Pohl T."/>
            <person name="Merkel B.J."/>
            <person name="Hornburger P."/>
            <person name="Mueller R.-W."/>
            <person name="Bruemmer F."/>
            <person name="Labrenz M."/>
            <person name="Spormann A.M."/>
            <person name="Op den Camp H."/>
            <person name="Overmann J."/>
            <person name="Amann R."/>
            <person name="Jetten M.S.M."/>
            <person name="Mascher T."/>
            <person name="Medema M.H."/>
            <person name="Devos D.P."/>
            <person name="Kaster A.-K."/>
            <person name="Ovreas L."/>
            <person name="Rohde M."/>
            <person name="Galperin M.Y."/>
            <person name="Jogler C."/>
        </authorList>
    </citation>
    <scope>NUCLEOTIDE SEQUENCE [LARGE SCALE GENOMIC DNA]</scope>
    <source>
        <strain evidence="3 4">FC18</strain>
    </source>
</reference>
<feature type="domain" description="Rhodanese" evidence="2">
    <location>
        <begin position="45"/>
        <end position="130"/>
    </location>
</feature>
<dbReference type="STRING" id="980251.GCA_001642875_01341"/>
<dbReference type="RefSeq" id="WP_084417033.1">
    <property type="nucleotide sequence ID" value="NZ_CP042912.1"/>
</dbReference>